<dbReference type="InterPro" id="IPR046960">
    <property type="entry name" value="PPR_At4g14850-like_plant"/>
</dbReference>
<comment type="caution">
    <text evidence="3">The sequence shown here is derived from an EMBL/GenBank/DDBJ whole genome shotgun (WGS) entry which is preliminary data.</text>
</comment>
<feature type="repeat" description="PPR" evidence="2">
    <location>
        <begin position="75"/>
        <end position="109"/>
    </location>
</feature>
<evidence type="ECO:0000256" key="1">
    <source>
        <dbReference type="ARBA" id="ARBA00022737"/>
    </source>
</evidence>
<reference evidence="4" key="1">
    <citation type="journal article" date="2023" name="Proc. Natl. Acad. Sci. U.S.A.">
        <title>Genomic and structural basis for evolution of tropane alkaloid biosynthesis.</title>
        <authorList>
            <person name="Wanga Y.-J."/>
            <person name="Taina T."/>
            <person name="Yua J.-Y."/>
            <person name="Lia J."/>
            <person name="Xua B."/>
            <person name="Chenc J."/>
            <person name="D'Auriad J.C."/>
            <person name="Huanga J.-P."/>
            <person name="Huanga S.-X."/>
        </authorList>
    </citation>
    <scope>NUCLEOTIDE SEQUENCE [LARGE SCALE GENOMIC DNA]</scope>
    <source>
        <strain evidence="4">cv. KIB-2019</strain>
    </source>
</reference>
<evidence type="ECO:0000256" key="2">
    <source>
        <dbReference type="PROSITE-ProRule" id="PRU00708"/>
    </source>
</evidence>
<dbReference type="OrthoDB" id="185373at2759"/>
<dbReference type="EMBL" id="JAJAGQ010000012">
    <property type="protein sequence ID" value="KAJ8547084.1"/>
    <property type="molecule type" value="Genomic_DNA"/>
</dbReference>
<evidence type="ECO:0000313" key="3">
    <source>
        <dbReference type="EMBL" id="KAJ8547084.1"/>
    </source>
</evidence>
<keyword evidence="4" id="KW-1185">Reference proteome</keyword>
<proteinExistence type="predicted"/>
<dbReference type="NCBIfam" id="TIGR00756">
    <property type="entry name" value="PPR"/>
    <property type="match status" value="1"/>
</dbReference>
<dbReference type="AlphaFoldDB" id="A0A9Q1RA08"/>
<accession>A0A9Q1RA08</accession>
<sequence length="153" mass="16578">MVEEGVKPNGLTIVSALSACAKSGALEAGRKIRDIITNNGIRLNIAVANALVDMYAKCGYIESASLVFSGLKEKDIRTWSIMIWGWAIHGHVDKALRCFEQMRLAGIKPDGVSFLAVLTGCSHAGRMEFVPAKITGELVIFYFEFGVTVTAIK</sequence>
<dbReference type="GO" id="GO:0009451">
    <property type="term" value="P:RNA modification"/>
    <property type="evidence" value="ECO:0007669"/>
    <property type="project" value="InterPro"/>
</dbReference>
<dbReference type="PROSITE" id="PS51375">
    <property type="entry name" value="PPR"/>
    <property type="match status" value="1"/>
</dbReference>
<organism evidence="3 4">
    <name type="scientific">Anisodus acutangulus</name>
    <dbReference type="NCBI Taxonomy" id="402998"/>
    <lineage>
        <taxon>Eukaryota</taxon>
        <taxon>Viridiplantae</taxon>
        <taxon>Streptophyta</taxon>
        <taxon>Embryophyta</taxon>
        <taxon>Tracheophyta</taxon>
        <taxon>Spermatophyta</taxon>
        <taxon>Magnoliopsida</taxon>
        <taxon>eudicotyledons</taxon>
        <taxon>Gunneridae</taxon>
        <taxon>Pentapetalae</taxon>
        <taxon>asterids</taxon>
        <taxon>lamiids</taxon>
        <taxon>Solanales</taxon>
        <taxon>Solanaceae</taxon>
        <taxon>Solanoideae</taxon>
        <taxon>Hyoscyameae</taxon>
        <taxon>Anisodus</taxon>
    </lineage>
</organism>
<dbReference type="PANTHER" id="PTHR47926:SF492">
    <property type="entry name" value="DYW DOMAIN-CONTAINING PROTEIN"/>
    <property type="match status" value="1"/>
</dbReference>
<name>A0A9Q1RA08_9SOLA</name>
<dbReference type="Gene3D" id="1.25.40.10">
    <property type="entry name" value="Tetratricopeptide repeat domain"/>
    <property type="match status" value="1"/>
</dbReference>
<dbReference type="PROSITE" id="PS51257">
    <property type="entry name" value="PROKAR_LIPOPROTEIN"/>
    <property type="match status" value="1"/>
</dbReference>
<dbReference type="InterPro" id="IPR011990">
    <property type="entry name" value="TPR-like_helical_dom_sf"/>
</dbReference>
<dbReference type="Proteomes" id="UP001152561">
    <property type="component" value="Unassembled WGS sequence"/>
</dbReference>
<keyword evidence="1" id="KW-0677">Repeat</keyword>
<evidence type="ECO:0008006" key="5">
    <source>
        <dbReference type="Google" id="ProtNLM"/>
    </source>
</evidence>
<gene>
    <name evidence="3" type="ORF">K7X08_010670</name>
</gene>
<dbReference type="PANTHER" id="PTHR47926">
    <property type="entry name" value="PENTATRICOPEPTIDE REPEAT-CONTAINING PROTEIN"/>
    <property type="match status" value="1"/>
</dbReference>
<evidence type="ECO:0000313" key="4">
    <source>
        <dbReference type="Proteomes" id="UP001152561"/>
    </source>
</evidence>
<protein>
    <recommendedName>
        <fullName evidence="5">Pentatricopeptide repeat-containing protein</fullName>
    </recommendedName>
</protein>
<dbReference type="InterPro" id="IPR002885">
    <property type="entry name" value="PPR_rpt"/>
</dbReference>
<dbReference type="Pfam" id="PF13041">
    <property type="entry name" value="PPR_2"/>
    <property type="match status" value="1"/>
</dbReference>
<dbReference type="GO" id="GO:0003723">
    <property type="term" value="F:RNA binding"/>
    <property type="evidence" value="ECO:0007669"/>
    <property type="project" value="InterPro"/>
</dbReference>
<dbReference type="FunFam" id="1.25.40.10:FF:000231">
    <property type="entry name" value="Pentatricopeptide repeat-containing protein chloroplastic"/>
    <property type="match status" value="1"/>
</dbReference>